<name>A0A1H1RGP3_9CELL</name>
<dbReference type="InterPro" id="IPR001919">
    <property type="entry name" value="CBD2"/>
</dbReference>
<comment type="catalytic activity">
    <reaction evidence="8">
        <text>Endohydrolysis of (1-&gt;4)-beta-D-glucosidic linkages in cellulose, lichenin and cereal beta-D-glucans.</text>
        <dbReference type="EC" id="3.2.1.4"/>
    </reaction>
</comment>
<dbReference type="EC" id="3.2.1.4" evidence="8"/>
<gene>
    <name evidence="10" type="ORF">SAMN04489860_1353</name>
</gene>
<dbReference type="InterPro" id="IPR001701">
    <property type="entry name" value="Glyco_hydro_9"/>
</dbReference>
<dbReference type="InterPro" id="IPR018221">
    <property type="entry name" value="Glyco_hydro_9_His_AS"/>
</dbReference>
<dbReference type="SUPFAM" id="SSF49785">
    <property type="entry name" value="Galactose-binding domain-like"/>
    <property type="match status" value="2"/>
</dbReference>
<dbReference type="Pfam" id="PF00553">
    <property type="entry name" value="CBM_2"/>
    <property type="match status" value="1"/>
</dbReference>
<dbReference type="PROSITE" id="PS00698">
    <property type="entry name" value="GH9_3"/>
    <property type="match status" value="1"/>
</dbReference>
<dbReference type="InterPro" id="IPR008979">
    <property type="entry name" value="Galactose-bd-like_sf"/>
</dbReference>
<keyword evidence="11" id="KW-1185">Reference proteome</keyword>
<evidence type="ECO:0000256" key="2">
    <source>
        <dbReference type="ARBA" id="ARBA00022801"/>
    </source>
</evidence>
<feature type="chain" id="PRO_5009029192" description="Endoglucanase" evidence="8">
    <location>
        <begin position="30"/>
        <end position="1012"/>
    </location>
</feature>
<reference evidence="10 11" key="1">
    <citation type="submission" date="2016-10" db="EMBL/GenBank/DDBJ databases">
        <authorList>
            <person name="de Groot N.N."/>
        </authorList>
    </citation>
    <scope>NUCLEOTIDE SEQUENCE [LARGE SCALE GENOMIC DNA]</scope>
    <source>
        <strain evidence="10 11">DSM 22126</strain>
    </source>
</reference>
<dbReference type="Gene3D" id="2.60.40.290">
    <property type="match status" value="1"/>
</dbReference>
<evidence type="ECO:0000259" key="9">
    <source>
        <dbReference type="PROSITE" id="PS51173"/>
    </source>
</evidence>
<dbReference type="InterPro" id="IPR014756">
    <property type="entry name" value="Ig_E-set"/>
</dbReference>
<dbReference type="SUPFAM" id="SSF49384">
    <property type="entry name" value="Carbohydrate-binding domain"/>
    <property type="match status" value="1"/>
</dbReference>
<comment type="similarity">
    <text evidence="1 6 8">Belongs to the glycosyl hydrolase 9 (cellulase E) family.</text>
</comment>
<feature type="active site" evidence="7">
    <location>
        <position position="877"/>
    </location>
</feature>
<evidence type="ECO:0000256" key="8">
    <source>
        <dbReference type="RuleBase" id="RU361166"/>
    </source>
</evidence>
<dbReference type="SMART" id="SM00637">
    <property type="entry name" value="CBD_II"/>
    <property type="match status" value="1"/>
</dbReference>
<evidence type="ECO:0000313" key="11">
    <source>
        <dbReference type="Proteomes" id="UP000185663"/>
    </source>
</evidence>
<accession>A0A1H1RGP3</accession>
<keyword evidence="2 6" id="KW-0378">Hydrolase</keyword>
<dbReference type="Proteomes" id="UP000185663">
    <property type="component" value="Chromosome I"/>
</dbReference>
<dbReference type="Pfam" id="PF02927">
    <property type="entry name" value="CelD_N"/>
    <property type="match status" value="1"/>
</dbReference>
<dbReference type="Gene3D" id="2.60.120.260">
    <property type="entry name" value="Galactose-binding domain-like"/>
    <property type="match status" value="2"/>
</dbReference>
<evidence type="ECO:0000256" key="3">
    <source>
        <dbReference type="ARBA" id="ARBA00023277"/>
    </source>
</evidence>
<keyword evidence="4 6" id="KW-0326">Glycosidase</keyword>
<feature type="active site" evidence="7">
    <location>
        <position position="868"/>
    </location>
</feature>
<evidence type="ECO:0000256" key="1">
    <source>
        <dbReference type="ARBA" id="ARBA00007072"/>
    </source>
</evidence>
<dbReference type="InterPro" id="IPR012341">
    <property type="entry name" value="6hp_glycosidase-like_sf"/>
</dbReference>
<dbReference type="OrthoDB" id="9758662at2"/>
<feature type="domain" description="CBM2" evidence="9">
    <location>
        <begin position="900"/>
        <end position="1012"/>
    </location>
</feature>
<dbReference type="InterPro" id="IPR008965">
    <property type="entry name" value="CBM2/CBM3_carb-bd_dom_sf"/>
</dbReference>
<protein>
    <recommendedName>
        <fullName evidence="8">Endoglucanase</fullName>
        <ecNumber evidence="8">3.2.1.4</ecNumber>
    </recommendedName>
</protein>
<feature type="active site" evidence="6">
    <location>
        <position position="817"/>
    </location>
</feature>
<dbReference type="EMBL" id="LT629776">
    <property type="protein sequence ID" value="SDS34914.1"/>
    <property type="molecule type" value="Genomic_DNA"/>
</dbReference>
<dbReference type="Gene3D" id="2.60.40.10">
    <property type="entry name" value="Immunoglobulins"/>
    <property type="match status" value="1"/>
</dbReference>
<dbReference type="GO" id="GO:0030247">
    <property type="term" value="F:polysaccharide binding"/>
    <property type="evidence" value="ECO:0007669"/>
    <property type="project" value="UniProtKB-UniRule"/>
</dbReference>
<dbReference type="SUPFAM" id="SSF81296">
    <property type="entry name" value="E set domains"/>
    <property type="match status" value="1"/>
</dbReference>
<dbReference type="InterPro" id="IPR013783">
    <property type="entry name" value="Ig-like_fold"/>
</dbReference>
<dbReference type="Gene3D" id="1.50.10.10">
    <property type="match status" value="1"/>
</dbReference>
<keyword evidence="5 6" id="KW-0624">Polysaccharide degradation</keyword>
<dbReference type="InterPro" id="IPR012291">
    <property type="entry name" value="CBM2_carb-bd_dom_sf"/>
</dbReference>
<dbReference type="eggNOG" id="COG5297">
    <property type="taxonomic scope" value="Bacteria"/>
</dbReference>
<keyword evidence="8" id="KW-0732">Signal</keyword>
<dbReference type="AlphaFoldDB" id="A0A1H1RGP3"/>
<dbReference type="PROSITE" id="PS00592">
    <property type="entry name" value="GH9_2"/>
    <property type="match status" value="1"/>
</dbReference>
<dbReference type="PANTHER" id="PTHR22298">
    <property type="entry name" value="ENDO-1,4-BETA-GLUCANASE"/>
    <property type="match status" value="1"/>
</dbReference>
<dbReference type="InterPro" id="IPR033126">
    <property type="entry name" value="Glyco_hydro_9_Asp/Glu_AS"/>
</dbReference>
<sequence length="1012" mass="106354">MHRRQRTRLARAAITSAALALATIAPASADVVNGDFSAGLDGGWWSTANLPVDVVDGALCGDVPAGTSNPWDAIVGQDGLDLPAGDYVFTFAASGTGPVKGIVQDPVTYAEAASVTSAVAGADGFVTHEVAFTVEEETDDLQLAFQVGGSADAWTFCADDVAVTPAGTELLATTTFEDGTAPWFVSDPSLPNDVVDGSWCIEVRGGTEDPWDVIVGYNDLTLAPGDYALAYEGTGAGPVRALVGLQVDPYTVYGETSGMPGATSFSVSDAGGDRTQTQVAFQIGGAAEPWTFCLDSVSLLSGTTPEPYVPETGPRVRVNQVGYLAHGPKRATVVTDAADALTWSLVDGSGATAAEGTTVPSGLDPSSDQEVHTIDFSEVSVPGTYTLTADGETSYPFEIGTDAYESLRTDALNYFYLARSGIEIDAEIGGADYARPAGHVSAAGGPDTNQGDRDVACQPVEESVAAYGEPWTCDYTLDVVGGWYDAGDHGKYVVNGGIATAQLLQTYERTKTAASTDAGALEDGTLAVPETGNAVPDVLDEARWELEFMQSMMVPDGEELAGMAHHKVHDYGWTGLPLLPHRDGQTRYLHRPSTAATLNLAATAAQGARLFAPYDAEYAAALLDDARTAWSAALEHPDLFAPAADGNNGGGPYDDDDVSDEFVWAAAELFLTTGEQAFEEYLLEHDDVLATSVDVEGFSWGSVGALAVMDLATVPNDYTGRDDVVATLLAGADEIAAVQADQAYGMTYAGAEDGTFVWGSNSSVLNTMVVLGAAYDVSGDDAYRDAVVESADYLLGRNALNLSYVTGYGDVYSQNQHSRWFSAQLNAELPHPPAGSVAGGPNSDSPTWDPTLAALMTDGCAPQFCYVDDIQSWASNEITVNWNSALSWVASFLADQDQGAPTAEPSCDVEFVEHGTWPGGSTNQIWVTNTGTSPLTWSRLMWSWSADQSVTRQAWSAGWSQEASHVTARSMSWNATIRPGQRVTIGFVGDPGSLASATPEQFWLDGAPCSTP</sequence>
<dbReference type="STRING" id="545619.SAMN04489860_1353"/>
<keyword evidence="3 6" id="KW-0119">Carbohydrate metabolism</keyword>
<dbReference type="PROSITE" id="PS51173">
    <property type="entry name" value="CBM2"/>
    <property type="match status" value="1"/>
</dbReference>
<evidence type="ECO:0000313" key="10">
    <source>
        <dbReference type="EMBL" id="SDS34914.1"/>
    </source>
</evidence>
<evidence type="ECO:0000256" key="4">
    <source>
        <dbReference type="ARBA" id="ARBA00023295"/>
    </source>
</evidence>
<dbReference type="InterPro" id="IPR004197">
    <property type="entry name" value="Cellulase_Ig-like"/>
</dbReference>
<dbReference type="GO" id="GO:0030245">
    <property type="term" value="P:cellulose catabolic process"/>
    <property type="evidence" value="ECO:0007669"/>
    <property type="project" value="UniProtKB-KW"/>
</dbReference>
<keyword evidence="8" id="KW-0136">Cellulose degradation</keyword>
<evidence type="ECO:0000256" key="7">
    <source>
        <dbReference type="PROSITE-ProRule" id="PRU10060"/>
    </source>
</evidence>
<evidence type="ECO:0000256" key="6">
    <source>
        <dbReference type="PROSITE-ProRule" id="PRU10059"/>
    </source>
</evidence>
<dbReference type="SUPFAM" id="SSF48208">
    <property type="entry name" value="Six-hairpin glycosidases"/>
    <property type="match status" value="1"/>
</dbReference>
<dbReference type="RefSeq" id="WP_157270356.1">
    <property type="nucleotide sequence ID" value="NZ_LT629776.1"/>
</dbReference>
<feature type="signal peptide" evidence="8">
    <location>
        <begin position="1"/>
        <end position="29"/>
    </location>
</feature>
<proteinExistence type="inferred from homology"/>
<dbReference type="Pfam" id="PF00759">
    <property type="entry name" value="Glyco_hydro_9"/>
    <property type="match status" value="1"/>
</dbReference>
<evidence type="ECO:0000256" key="5">
    <source>
        <dbReference type="ARBA" id="ARBA00023326"/>
    </source>
</evidence>
<dbReference type="CDD" id="cd02850">
    <property type="entry name" value="E_set_Cellulase_N"/>
    <property type="match status" value="1"/>
</dbReference>
<dbReference type="GO" id="GO:0008810">
    <property type="term" value="F:cellulase activity"/>
    <property type="evidence" value="ECO:0007669"/>
    <property type="project" value="UniProtKB-EC"/>
</dbReference>
<organism evidence="10 11">
    <name type="scientific">Paraoerskovia marina</name>
    <dbReference type="NCBI Taxonomy" id="545619"/>
    <lineage>
        <taxon>Bacteria</taxon>
        <taxon>Bacillati</taxon>
        <taxon>Actinomycetota</taxon>
        <taxon>Actinomycetes</taxon>
        <taxon>Micrococcales</taxon>
        <taxon>Cellulomonadaceae</taxon>
        <taxon>Paraoerskovia</taxon>
    </lineage>
</organism>
<dbReference type="InterPro" id="IPR008928">
    <property type="entry name" value="6-hairpin_glycosidase_sf"/>
</dbReference>